<feature type="non-terminal residue" evidence="2">
    <location>
        <position position="1"/>
    </location>
</feature>
<dbReference type="InterPro" id="IPR016186">
    <property type="entry name" value="C-type_lectin-like/link_sf"/>
</dbReference>
<dbReference type="EMBL" id="JAFHDT010000397">
    <property type="protein sequence ID" value="KAI7789663.1"/>
    <property type="molecule type" value="Genomic_DNA"/>
</dbReference>
<feature type="domain" description="C-type lectin" evidence="1">
    <location>
        <begin position="33"/>
        <end position="119"/>
    </location>
</feature>
<dbReference type="SMART" id="SM00034">
    <property type="entry name" value="CLECT"/>
    <property type="match status" value="1"/>
</dbReference>
<dbReference type="Proteomes" id="UP001059041">
    <property type="component" value="Unassembled WGS sequence"/>
</dbReference>
<dbReference type="Pfam" id="PF00059">
    <property type="entry name" value="Lectin_C"/>
    <property type="match status" value="1"/>
</dbReference>
<organism evidence="2 3">
    <name type="scientific">Triplophysa rosa</name>
    <name type="common">Cave loach</name>
    <dbReference type="NCBI Taxonomy" id="992332"/>
    <lineage>
        <taxon>Eukaryota</taxon>
        <taxon>Metazoa</taxon>
        <taxon>Chordata</taxon>
        <taxon>Craniata</taxon>
        <taxon>Vertebrata</taxon>
        <taxon>Euteleostomi</taxon>
        <taxon>Actinopterygii</taxon>
        <taxon>Neopterygii</taxon>
        <taxon>Teleostei</taxon>
        <taxon>Ostariophysi</taxon>
        <taxon>Cypriniformes</taxon>
        <taxon>Nemacheilidae</taxon>
        <taxon>Triplophysa</taxon>
    </lineage>
</organism>
<evidence type="ECO:0000259" key="1">
    <source>
        <dbReference type="PROSITE" id="PS50041"/>
    </source>
</evidence>
<dbReference type="PANTHER" id="PTHR45784">
    <property type="entry name" value="C-TYPE LECTIN DOMAIN FAMILY 20 MEMBER A-RELATED"/>
    <property type="match status" value="1"/>
</dbReference>
<dbReference type="InterPro" id="IPR001304">
    <property type="entry name" value="C-type_lectin-like"/>
</dbReference>
<dbReference type="InterPro" id="IPR016187">
    <property type="entry name" value="CTDL_fold"/>
</dbReference>
<reference evidence="2" key="1">
    <citation type="submission" date="2021-02" db="EMBL/GenBank/DDBJ databases">
        <title>Comparative genomics reveals that relaxation of natural selection precedes convergent phenotypic evolution of cavefish.</title>
        <authorList>
            <person name="Peng Z."/>
        </authorList>
    </citation>
    <scope>NUCLEOTIDE SEQUENCE</scope>
    <source>
        <tissue evidence="2">Muscle</tissue>
    </source>
</reference>
<protein>
    <submittedName>
        <fullName evidence="2">L-selectin-like</fullName>
    </submittedName>
</protein>
<proteinExistence type="predicted"/>
<dbReference type="SUPFAM" id="SSF56436">
    <property type="entry name" value="C-type lectin-like"/>
    <property type="match status" value="1"/>
</dbReference>
<dbReference type="PROSITE" id="PS50041">
    <property type="entry name" value="C_TYPE_LECTIN_2"/>
    <property type="match status" value="1"/>
</dbReference>
<evidence type="ECO:0000313" key="2">
    <source>
        <dbReference type="EMBL" id="KAI7789663.1"/>
    </source>
</evidence>
<comment type="caution">
    <text evidence="2">The sequence shown here is derived from an EMBL/GenBank/DDBJ whole genome shotgun (WGS) entry which is preliminary data.</text>
</comment>
<sequence length="119" mass="13961">MLNEKFNDMSCNKKYPFFCYNEQQTGADRFIIYRFNTTWHEAQSYCRQHHTDLATIRNQAENDQVLQMMGGNYHIWIGLYRDSWKWLDGKNAIASSINWKMDQPDMTGPNRPCGAADPG</sequence>
<name>A0A9W7W924_TRIRA</name>
<dbReference type="Gene3D" id="3.10.100.10">
    <property type="entry name" value="Mannose-Binding Protein A, subunit A"/>
    <property type="match status" value="1"/>
</dbReference>
<keyword evidence="3" id="KW-1185">Reference proteome</keyword>
<dbReference type="PANTHER" id="PTHR45784:SF3">
    <property type="entry name" value="C-TYPE LECTIN DOMAIN FAMILY 4 MEMBER K-LIKE-RELATED"/>
    <property type="match status" value="1"/>
</dbReference>
<dbReference type="AlphaFoldDB" id="A0A9W7W924"/>
<evidence type="ECO:0000313" key="3">
    <source>
        <dbReference type="Proteomes" id="UP001059041"/>
    </source>
</evidence>
<gene>
    <name evidence="2" type="ORF">IRJ41_012650</name>
</gene>
<accession>A0A9W7W924</accession>